<dbReference type="Pfam" id="PF06925">
    <property type="entry name" value="MGDG_synth"/>
    <property type="match status" value="1"/>
</dbReference>
<evidence type="ECO:0000259" key="4">
    <source>
        <dbReference type="Pfam" id="PF06925"/>
    </source>
</evidence>
<dbReference type="RefSeq" id="WP_164362512.1">
    <property type="nucleotide sequence ID" value="NZ_CP066776.1"/>
</dbReference>
<sequence length="391" mass="42691">MQTSATPCPSPAPAGSGRRILVLTAGFGEGHNAAARAIVAALEAEAPGCKVQMLDPLHEGRPRINKLVKKLYLLTIHRTPKLWKQMYTLSDRTSDVSRDPLMVLRRPKKMIEQAIRDFHPDTIISTYPLYPFMLRRAGLYREHADNRFKLITVVTDSVTINSVWTKGPADSFVVTDPLTAKHVETAGVDPARIHPFGFPVHPSIAEAVATQSPEHDAAPSPFKIALFPTGSRTQACALVEQLAAIPASINWRATLVMGKHEPTLREPIEEQMRLSGISNRVDLLGWTNQVPEILASHHLLCGKAGGATVHEARAAACPMLIHYVVPGQEEGNAILLESEGGGSCLNESTKLSDAIVSLAANDFELWHKQRAALKKVAKPDAARNIARWLVQ</sequence>
<evidence type="ECO:0000256" key="3">
    <source>
        <dbReference type="ARBA" id="ARBA00022679"/>
    </source>
</evidence>
<evidence type="ECO:0000256" key="1">
    <source>
        <dbReference type="ARBA" id="ARBA00006962"/>
    </source>
</evidence>
<dbReference type="SUPFAM" id="SSF53756">
    <property type="entry name" value="UDP-Glycosyltransferase/glycogen phosphorylase"/>
    <property type="match status" value="1"/>
</dbReference>
<keyword evidence="2" id="KW-0328">Glycosyltransferase</keyword>
<evidence type="ECO:0000313" key="5">
    <source>
        <dbReference type="EMBL" id="QQL44145.1"/>
    </source>
</evidence>
<dbReference type="EMBL" id="CP066776">
    <property type="protein sequence ID" value="QQL44145.1"/>
    <property type="molecule type" value="Genomic_DNA"/>
</dbReference>
<dbReference type="InterPro" id="IPR050519">
    <property type="entry name" value="Glycosyltransf_28_UgtP"/>
</dbReference>
<proteinExistence type="inferred from homology"/>
<comment type="similarity">
    <text evidence="1">Belongs to the glycosyltransferase 28 family.</text>
</comment>
<dbReference type="Proteomes" id="UP000475117">
    <property type="component" value="Chromosome"/>
</dbReference>
<dbReference type="GO" id="GO:0016020">
    <property type="term" value="C:membrane"/>
    <property type="evidence" value="ECO:0007669"/>
    <property type="project" value="GOC"/>
</dbReference>
<name>A0A6B3L129_9BACT</name>
<dbReference type="GO" id="GO:0016758">
    <property type="term" value="F:hexosyltransferase activity"/>
    <property type="evidence" value="ECO:0007669"/>
    <property type="project" value="InterPro"/>
</dbReference>
<dbReference type="PANTHER" id="PTHR43025:SF3">
    <property type="entry name" value="MONOGALACTOSYLDIACYLGLYCEROL SYNTHASE 1, CHLOROPLASTIC"/>
    <property type="match status" value="1"/>
</dbReference>
<keyword evidence="3" id="KW-0808">Transferase</keyword>
<dbReference type="GO" id="GO:0009247">
    <property type="term" value="P:glycolipid biosynthetic process"/>
    <property type="evidence" value="ECO:0007669"/>
    <property type="project" value="InterPro"/>
</dbReference>
<dbReference type="KEGG" id="soa:G3M56_009580"/>
<protein>
    <recommendedName>
        <fullName evidence="4">Diacylglycerol glucosyltransferase N-terminal domain-containing protein</fullName>
    </recommendedName>
</protein>
<dbReference type="PANTHER" id="PTHR43025">
    <property type="entry name" value="MONOGALACTOSYLDIACYLGLYCEROL SYNTHASE"/>
    <property type="match status" value="1"/>
</dbReference>
<organism evidence="5 6">
    <name type="scientific">Sulfuriroseicoccus oceanibius</name>
    <dbReference type="NCBI Taxonomy" id="2707525"/>
    <lineage>
        <taxon>Bacteria</taxon>
        <taxon>Pseudomonadati</taxon>
        <taxon>Verrucomicrobiota</taxon>
        <taxon>Verrucomicrobiia</taxon>
        <taxon>Verrucomicrobiales</taxon>
        <taxon>Verrucomicrobiaceae</taxon>
        <taxon>Sulfuriroseicoccus</taxon>
    </lineage>
</organism>
<keyword evidence="6" id="KW-1185">Reference proteome</keyword>
<feature type="domain" description="Diacylglycerol glucosyltransferase N-terminal" evidence="4">
    <location>
        <begin position="31"/>
        <end position="200"/>
    </location>
</feature>
<reference evidence="5 6" key="1">
    <citation type="submission" date="2020-12" db="EMBL/GenBank/DDBJ databases">
        <title>Sulforoseuscoccus oceanibium gen. nov., sp. nov., a representative of the phylum Verrucomicrobia with special cytoplasmic membrane, and proposal of Sulforoseuscoccusaceae fam. nov.</title>
        <authorList>
            <person name="Xi F."/>
        </authorList>
    </citation>
    <scope>NUCLEOTIDE SEQUENCE [LARGE SCALE GENOMIC DNA]</scope>
    <source>
        <strain evidence="5 6">T37</strain>
    </source>
</reference>
<dbReference type="Gene3D" id="3.40.50.2000">
    <property type="entry name" value="Glycogen Phosphorylase B"/>
    <property type="match status" value="1"/>
</dbReference>
<dbReference type="InterPro" id="IPR009695">
    <property type="entry name" value="Diacylglyc_glucosyltr_N"/>
</dbReference>
<dbReference type="AlphaFoldDB" id="A0A6B3L129"/>
<evidence type="ECO:0000256" key="2">
    <source>
        <dbReference type="ARBA" id="ARBA00022676"/>
    </source>
</evidence>
<evidence type="ECO:0000313" key="6">
    <source>
        <dbReference type="Proteomes" id="UP000475117"/>
    </source>
</evidence>
<gene>
    <name evidence="5" type="ORF">G3M56_009580</name>
</gene>
<accession>A0A6B3L129</accession>